<evidence type="ECO:0000313" key="2">
    <source>
        <dbReference type="EMBL" id="AWB50504.1"/>
    </source>
</evidence>
<keyword evidence="2" id="KW-0614">Plasmid</keyword>
<dbReference type="PANTHER" id="PTHR45947">
    <property type="entry name" value="SULFOQUINOVOSYL TRANSFERASE SQD2"/>
    <property type="match status" value="1"/>
</dbReference>
<dbReference type="PANTHER" id="PTHR45947:SF3">
    <property type="entry name" value="SULFOQUINOVOSYL TRANSFERASE SQD2"/>
    <property type="match status" value="1"/>
</dbReference>
<dbReference type="SUPFAM" id="SSF53756">
    <property type="entry name" value="UDP-Glycosyltransferase/glycogen phosphorylase"/>
    <property type="match status" value="1"/>
</dbReference>
<gene>
    <name evidence="2" type="ORF">HYN69_17980</name>
</gene>
<dbReference type="Proteomes" id="UP000244496">
    <property type="component" value="Plasmid unnamed1"/>
</dbReference>
<dbReference type="Gene3D" id="3.40.50.2000">
    <property type="entry name" value="Glycogen Phosphorylase B"/>
    <property type="match status" value="1"/>
</dbReference>
<dbReference type="GO" id="GO:0016757">
    <property type="term" value="F:glycosyltransferase activity"/>
    <property type="evidence" value="ECO:0007669"/>
    <property type="project" value="InterPro"/>
</dbReference>
<dbReference type="KEGG" id="geh:HYN69_17980"/>
<sequence length="405" mass="44566">MPQVTAPQPSVGIVADFLFQGGAETVIDLVAETYPKAQIYAQVHDASAMRHYPHIETAKAQGRLTLGFADWLLATRPFRWAARRGVGLYHYYWLYFLTAVFEKTAAHDAVIVSCAAQSKLVRLPASAAVVVYFHTPTRWLYKGLTTEADLAAIPAPLRLIMRGIAPILRALDRLGMRRLRGHDPLWLCNSSYIRDKLTEIYGIEATVLYPPVDTLRFTPSKRAPEDFFLYHGRITLQKRVDLAIDACLLARKRLVISGQAVSQEIRQHLTDRVLRAEAADPSLRGLVTFLGRTDDATLDRLMATCTALVFPPREDFGITPIEAMAAGCPVIAYRAGGALDYLSPGVNGAFFAEQTPQSLSVAIAGFDVTRYDPAAVAASVSHLSRDAFQSKLTTLVARQLAKGQP</sequence>
<proteinExistence type="predicted"/>
<keyword evidence="3" id="KW-1185">Reference proteome</keyword>
<dbReference type="EMBL" id="CP028919">
    <property type="protein sequence ID" value="AWB50504.1"/>
    <property type="molecule type" value="Genomic_DNA"/>
</dbReference>
<accession>A0A2S0URQ9</accession>
<dbReference type="InterPro" id="IPR050194">
    <property type="entry name" value="Glycosyltransferase_grp1"/>
</dbReference>
<geneLocation type="plasmid" evidence="2 3">
    <name>unnamed1</name>
</geneLocation>
<organism evidence="2 3">
    <name type="scientific">Paragemmobacter aquarius</name>
    <dbReference type="NCBI Taxonomy" id="2169400"/>
    <lineage>
        <taxon>Bacteria</taxon>
        <taxon>Pseudomonadati</taxon>
        <taxon>Pseudomonadota</taxon>
        <taxon>Alphaproteobacteria</taxon>
        <taxon>Rhodobacterales</taxon>
        <taxon>Paracoccaceae</taxon>
        <taxon>Paragemmobacter</taxon>
    </lineage>
</organism>
<evidence type="ECO:0000313" key="3">
    <source>
        <dbReference type="Proteomes" id="UP000244496"/>
    </source>
</evidence>
<evidence type="ECO:0000259" key="1">
    <source>
        <dbReference type="Pfam" id="PF00534"/>
    </source>
</evidence>
<dbReference type="InterPro" id="IPR001296">
    <property type="entry name" value="Glyco_trans_1"/>
</dbReference>
<name>A0A2S0URQ9_9RHOB</name>
<dbReference type="Pfam" id="PF00534">
    <property type="entry name" value="Glycos_transf_1"/>
    <property type="match status" value="1"/>
</dbReference>
<reference evidence="2 3" key="1">
    <citation type="submission" date="2018-04" db="EMBL/GenBank/DDBJ databases">
        <title>Genome sequencing of Gemmobacter.</title>
        <authorList>
            <person name="Yi H."/>
            <person name="Baek M.-G."/>
        </authorList>
    </citation>
    <scope>NUCLEOTIDE SEQUENCE [LARGE SCALE GENOMIC DNA]</scope>
    <source>
        <strain evidence="2 3">HYN0069</strain>
        <plasmid evidence="2 3">unnamed1</plasmid>
    </source>
</reference>
<feature type="domain" description="Glycosyl transferase family 1" evidence="1">
    <location>
        <begin position="215"/>
        <end position="364"/>
    </location>
</feature>
<dbReference type="AlphaFoldDB" id="A0A2S0URQ9"/>
<protein>
    <recommendedName>
        <fullName evidence="1">Glycosyl transferase family 1 domain-containing protein</fullName>
    </recommendedName>
</protein>